<name>A0A3R8KE55_9LACO</name>
<feature type="transmembrane region" description="Helical" evidence="1">
    <location>
        <begin position="7"/>
        <end position="25"/>
    </location>
</feature>
<sequence>MQLHRKVGNVFFISTLLIIIIGYALNLDQVVPLPVIISLLIVLWLVMGLGWDEQGLLNQYVVQRLTGHRVRLQCQHRQLSKLSPKRVLIGVVALAVTVYVLRVFTLDTSWHILITVVLVAGPSWLSRELSRHFGWITVK</sequence>
<keyword evidence="1" id="KW-0472">Membrane</keyword>
<accession>A0A3R8KE55</accession>
<keyword evidence="1" id="KW-0812">Transmembrane</keyword>
<feature type="transmembrane region" description="Helical" evidence="1">
    <location>
        <begin position="87"/>
        <end position="104"/>
    </location>
</feature>
<keyword evidence="3" id="KW-1185">Reference proteome</keyword>
<comment type="caution">
    <text evidence="2">The sequence shown here is derived from an EMBL/GenBank/DDBJ whole genome shotgun (WGS) entry which is preliminary data.</text>
</comment>
<protein>
    <submittedName>
        <fullName evidence="2">Uncharacterized protein</fullName>
    </submittedName>
</protein>
<feature type="transmembrane region" description="Helical" evidence="1">
    <location>
        <begin position="110"/>
        <end position="126"/>
    </location>
</feature>
<dbReference type="AlphaFoldDB" id="A0A3R8KE55"/>
<evidence type="ECO:0000313" key="3">
    <source>
        <dbReference type="Proteomes" id="UP000283633"/>
    </source>
</evidence>
<dbReference type="RefSeq" id="WP_125072519.1">
    <property type="nucleotide sequence ID" value="NZ_QWZQ01000026.1"/>
</dbReference>
<evidence type="ECO:0000256" key="1">
    <source>
        <dbReference type="SAM" id="Phobius"/>
    </source>
</evidence>
<evidence type="ECO:0000313" key="2">
    <source>
        <dbReference type="EMBL" id="RRK10210.1"/>
    </source>
</evidence>
<dbReference type="EMBL" id="QWZQ01000026">
    <property type="protein sequence ID" value="RRK10210.1"/>
    <property type="molecule type" value="Genomic_DNA"/>
</dbReference>
<organism evidence="2 3">
    <name type="scientific">Lactiplantibacillus garii</name>
    <dbReference type="NCBI Taxonomy" id="2306423"/>
    <lineage>
        <taxon>Bacteria</taxon>
        <taxon>Bacillati</taxon>
        <taxon>Bacillota</taxon>
        <taxon>Bacilli</taxon>
        <taxon>Lactobacillales</taxon>
        <taxon>Lactobacillaceae</taxon>
        <taxon>Lactiplantibacillus</taxon>
    </lineage>
</organism>
<keyword evidence="1" id="KW-1133">Transmembrane helix</keyword>
<feature type="transmembrane region" description="Helical" evidence="1">
    <location>
        <begin position="31"/>
        <end position="51"/>
    </location>
</feature>
<gene>
    <name evidence="2" type="ORF">D1831_08595</name>
</gene>
<reference evidence="2 3" key="1">
    <citation type="submission" date="2018-08" db="EMBL/GenBank/DDBJ databases">
        <title>Genome Lactobacillus garii FI11369.</title>
        <authorList>
            <person name="Diaz M."/>
            <person name="Narbad A."/>
        </authorList>
    </citation>
    <scope>NUCLEOTIDE SEQUENCE [LARGE SCALE GENOMIC DNA]</scope>
    <source>
        <strain evidence="2 3">FI11369</strain>
    </source>
</reference>
<dbReference type="Proteomes" id="UP000283633">
    <property type="component" value="Unassembled WGS sequence"/>
</dbReference>
<proteinExistence type="predicted"/>